<dbReference type="Proteomes" id="UP000492820">
    <property type="component" value="Unassembled WGS sequence"/>
</dbReference>
<reference evidence="1" key="2">
    <citation type="submission" date="2014-06" db="EMBL/GenBank/DDBJ databases">
        <authorList>
            <person name="Aslett M."/>
        </authorList>
    </citation>
    <scope>NUCLEOTIDE SEQUENCE</scope>
</reference>
<evidence type="ECO:0000313" key="2">
    <source>
        <dbReference type="Proteomes" id="UP000492820"/>
    </source>
</evidence>
<protein>
    <submittedName>
        <fullName evidence="3">Expressed conserved protein</fullName>
    </submittedName>
</protein>
<accession>A0A068X020</accession>
<name>A0A068X020_ECHGR</name>
<dbReference type="EMBL" id="LK028598">
    <property type="protein sequence ID" value="CDS24121.1"/>
    <property type="molecule type" value="Genomic_DNA"/>
</dbReference>
<dbReference type="AlphaFoldDB" id="A0A068X020"/>
<dbReference type="OrthoDB" id="10253041at2759"/>
<reference evidence="1 2" key="1">
    <citation type="journal article" date="2013" name="Nature">
        <title>The genomes of four tapeworm species reveal adaptations to parasitism.</title>
        <authorList>
            <person name="Tsai I.J."/>
            <person name="Zarowiecki M."/>
            <person name="Holroyd N."/>
            <person name="Garciarrubio A."/>
            <person name="Sanchez-Flores A."/>
            <person name="Brooks K.L."/>
            <person name="Tracey A."/>
            <person name="Bobes R.J."/>
            <person name="Fragoso G."/>
            <person name="Sciutto E."/>
            <person name="Aslett M."/>
            <person name="Beasley H."/>
            <person name="Bennett H.M."/>
            <person name="Cai J."/>
            <person name="Camicia F."/>
            <person name="Clark R."/>
            <person name="Cucher M."/>
            <person name="De Silva N."/>
            <person name="Day T.A."/>
            <person name="Deplazes P."/>
            <person name="Estrada K."/>
            <person name="Fernandez C."/>
            <person name="Holland P.W."/>
            <person name="Hou J."/>
            <person name="Hu S."/>
            <person name="Huckvale T."/>
            <person name="Hung S.S."/>
            <person name="Kamenetzky L."/>
            <person name="Keane J.A."/>
            <person name="Kiss F."/>
            <person name="Koziol U."/>
            <person name="Lambert O."/>
            <person name="Liu K."/>
            <person name="Luo X."/>
            <person name="Luo Y."/>
            <person name="Macchiaroli N."/>
            <person name="Nichol S."/>
            <person name="Paps J."/>
            <person name="Parkinson J."/>
            <person name="Pouchkina-Stantcheva N."/>
            <person name="Riddiford N."/>
            <person name="Rosenzvit M."/>
            <person name="Salinas G."/>
            <person name="Wasmuth J.D."/>
            <person name="Zamanian M."/>
            <person name="Zheng Y."/>
            <person name="Cai X."/>
            <person name="Soberon X."/>
            <person name="Olson P.D."/>
            <person name="Laclette J.P."/>
            <person name="Brehm K."/>
            <person name="Berriman M."/>
            <person name="Garciarrubio A."/>
            <person name="Bobes R.J."/>
            <person name="Fragoso G."/>
            <person name="Sanchez-Flores A."/>
            <person name="Estrada K."/>
            <person name="Cevallos M.A."/>
            <person name="Morett E."/>
            <person name="Gonzalez V."/>
            <person name="Portillo T."/>
            <person name="Ochoa-Leyva A."/>
            <person name="Jose M.V."/>
            <person name="Sciutto E."/>
            <person name="Landa A."/>
            <person name="Jimenez L."/>
            <person name="Valdes V."/>
            <person name="Carrero J.C."/>
            <person name="Larralde C."/>
            <person name="Morales-Montor J."/>
            <person name="Limon-Lason J."/>
            <person name="Soberon X."/>
            <person name="Laclette J.P."/>
        </authorList>
    </citation>
    <scope>NUCLEOTIDE SEQUENCE [LARGE SCALE GENOMIC DNA]</scope>
</reference>
<dbReference type="WBParaSite" id="EgrG_000261850">
    <property type="protein sequence ID" value="EgrG_000261850"/>
    <property type="gene ID" value="EgrG_000261850"/>
</dbReference>
<organism evidence="1">
    <name type="scientific">Echinococcus granulosus</name>
    <name type="common">Hydatid tapeworm</name>
    <dbReference type="NCBI Taxonomy" id="6210"/>
    <lineage>
        <taxon>Eukaryota</taxon>
        <taxon>Metazoa</taxon>
        <taxon>Spiralia</taxon>
        <taxon>Lophotrochozoa</taxon>
        <taxon>Platyhelminthes</taxon>
        <taxon>Cestoda</taxon>
        <taxon>Eucestoda</taxon>
        <taxon>Cyclophyllidea</taxon>
        <taxon>Taeniidae</taxon>
        <taxon>Echinococcus</taxon>
        <taxon>Echinococcus granulosus group</taxon>
    </lineage>
</organism>
<evidence type="ECO:0000313" key="1">
    <source>
        <dbReference type="EMBL" id="CDS24121.1"/>
    </source>
</evidence>
<evidence type="ECO:0000313" key="3">
    <source>
        <dbReference type="WBParaSite" id="EgrG_000261850"/>
    </source>
</evidence>
<proteinExistence type="predicted"/>
<gene>
    <name evidence="1" type="ORF">EgrG_000261850</name>
</gene>
<reference evidence="3" key="3">
    <citation type="submission" date="2020-10" db="UniProtKB">
        <authorList>
            <consortium name="WormBaseParasite"/>
        </authorList>
    </citation>
    <scope>IDENTIFICATION</scope>
</reference>
<sequence length="105" mass="11805">MTTHELAFPGHLTPPDIQAYQQFSNQSGSPLLSTYRLRSFRKYTPLLIDGVDGRLNPESFYIKSKSAGKLRRNLPVRAILPVGRFLGLPPLDLFENEVGSKASRF</sequence>